<organism evidence="1 2">
    <name type="scientific">Ralstonia pickettii</name>
    <name type="common">Burkholderia pickettii</name>
    <dbReference type="NCBI Taxonomy" id="329"/>
    <lineage>
        <taxon>Bacteria</taxon>
        <taxon>Pseudomonadati</taxon>
        <taxon>Pseudomonadota</taxon>
        <taxon>Betaproteobacteria</taxon>
        <taxon>Burkholderiales</taxon>
        <taxon>Burkholderiaceae</taxon>
        <taxon>Ralstonia</taxon>
    </lineage>
</organism>
<dbReference type="EMBL" id="WJYN01000013">
    <property type="protein sequence ID" value="MRT01460.1"/>
    <property type="molecule type" value="Genomic_DNA"/>
</dbReference>
<proteinExistence type="predicted"/>
<accession>A0A7X2HSH2</accession>
<evidence type="ECO:0000313" key="2">
    <source>
        <dbReference type="Proteomes" id="UP000441032"/>
    </source>
</evidence>
<comment type="caution">
    <text evidence="1">The sequence shown here is derived from an EMBL/GenBank/DDBJ whole genome shotgun (WGS) entry which is preliminary data.</text>
</comment>
<dbReference type="NCBIfam" id="TIGR04359">
    <property type="entry name" value="TrbK_RP4"/>
    <property type="match status" value="1"/>
</dbReference>
<protein>
    <submittedName>
        <fullName evidence="1">Entry exclusion lipoprotein TrbK</fullName>
    </submittedName>
</protein>
<reference evidence="1 2" key="1">
    <citation type="submission" date="2019-11" db="EMBL/GenBank/DDBJ databases">
        <title>Phenotypic characterization of an OXA-22 and OXA-60 co-producing Ralstonia pickettii clinical strain.</title>
        <authorList>
            <person name="He F."/>
        </authorList>
    </citation>
    <scope>NUCLEOTIDE SEQUENCE [LARGE SCALE GENOMIC DNA]</scope>
    <source>
        <strain evidence="1 2">PSLESD1</strain>
    </source>
</reference>
<dbReference type="RefSeq" id="WP_050714673.1">
    <property type="nucleotide sequence ID" value="NZ_WJYN01000013.1"/>
</dbReference>
<dbReference type="Proteomes" id="UP000441032">
    <property type="component" value="Unassembled WGS sequence"/>
</dbReference>
<dbReference type="AlphaFoldDB" id="A0A7X2HSH2"/>
<sequence length="91" mass="9771">MQKTLLIAALMAALLAGCEKQPPAPVMPEVSDANCQLPRIMEIKDKATREAFAGKCARRSLTGGGIAPTKDPKNWLELIDQTTPKGQEAKP</sequence>
<evidence type="ECO:0000313" key="1">
    <source>
        <dbReference type="EMBL" id="MRT01460.1"/>
    </source>
</evidence>
<keyword evidence="1" id="KW-0449">Lipoprotein</keyword>
<gene>
    <name evidence="1" type="primary">trbK</name>
    <name evidence="1" type="ORF">GJQ57_22700</name>
</gene>
<dbReference type="InterPro" id="IPR027584">
    <property type="entry name" value="TrbK_RP4"/>
</dbReference>
<name>A0A7X2HSH2_RALPI</name>
<dbReference type="PROSITE" id="PS51257">
    <property type="entry name" value="PROKAR_LIPOPROTEIN"/>
    <property type="match status" value="1"/>
</dbReference>